<dbReference type="Gene3D" id="1.10.510.10">
    <property type="entry name" value="Transferase(Phosphotransferase) domain 1"/>
    <property type="match status" value="1"/>
</dbReference>
<gene>
    <name evidence="2" type="ORF">SASPL_156732</name>
</gene>
<protein>
    <recommendedName>
        <fullName evidence="1">Serine-threonine/tyrosine-protein kinase catalytic domain-containing protein</fullName>
    </recommendedName>
</protein>
<dbReference type="AlphaFoldDB" id="A0A8X8YWA8"/>
<proteinExistence type="predicted"/>
<sequence length="80" mass="8634">MTERIPWSDLNALQVVGVVGFMNSRLDIPSSIDPQIASIISECWTSNSEDRPSFKDMIPKLADLLVQASGGGLNRAGSQT</sequence>
<organism evidence="2">
    <name type="scientific">Salvia splendens</name>
    <name type="common">Scarlet sage</name>
    <dbReference type="NCBI Taxonomy" id="180675"/>
    <lineage>
        <taxon>Eukaryota</taxon>
        <taxon>Viridiplantae</taxon>
        <taxon>Streptophyta</taxon>
        <taxon>Embryophyta</taxon>
        <taxon>Tracheophyta</taxon>
        <taxon>Spermatophyta</taxon>
        <taxon>Magnoliopsida</taxon>
        <taxon>eudicotyledons</taxon>
        <taxon>Gunneridae</taxon>
        <taxon>Pentapetalae</taxon>
        <taxon>asterids</taxon>
        <taxon>lamiids</taxon>
        <taxon>Lamiales</taxon>
        <taxon>Lamiaceae</taxon>
        <taxon>Nepetoideae</taxon>
        <taxon>Mentheae</taxon>
        <taxon>Salviinae</taxon>
        <taxon>Salvia</taxon>
        <taxon>Salvia subgen. Calosphace</taxon>
        <taxon>core Calosphace</taxon>
    </lineage>
</organism>
<dbReference type="EMBL" id="PNBA02000526">
    <property type="protein sequence ID" value="KAG6383519.1"/>
    <property type="molecule type" value="Genomic_DNA"/>
</dbReference>
<dbReference type="Proteomes" id="UP000298416">
    <property type="component" value="Unassembled WGS sequence"/>
</dbReference>
<evidence type="ECO:0000313" key="2">
    <source>
        <dbReference type="EMBL" id="KAG6383519.1"/>
    </source>
</evidence>
<reference evidence="2" key="1">
    <citation type="submission" date="2018-01" db="EMBL/GenBank/DDBJ databases">
        <authorList>
            <person name="Mao J.F."/>
        </authorList>
    </citation>
    <scope>NUCLEOTIDE SEQUENCE</scope>
    <source>
        <strain evidence="2">Huo1</strain>
        <tissue evidence="2">Leaf</tissue>
    </source>
</reference>
<accession>A0A8X8YWA8</accession>
<feature type="domain" description="Serine-threonine/tyrosine-protein kinase catalytic" evidence="1">
    <location>
        <begin position="5"/>
        <end position="61"/>
    </location>
</feature>
<dbReference type="InterPro" id="IPR001245">
    <property type="entry name" value="Ser-Thr/Tyr_kinase_cat_dom"/>
</dbReference>
<dbReference type="InterPro" id="IPR011009">
    <property type="entry name" value="Kinase-like_dom_sf"/>
</dbReference>
<name>A0A8X8YWA8_SALSN</name>
<reference evidence="2" key="2">
    <citation type="submission" date="2020-08" db="EMBL/GenBank/DDBJ databases">
        <title>Plant Genome Project.</title>
        <authorList>
            <person name="Zhang R.-G."/>
        </authorList>
    </citation>
    <scope>NUCLEOTIDE SEQUENCE</scope>
    <source>
        <strain evidence="2">Huo1</strain>
        <tissue evidence="2">Leaf</tissue>
    </source>
</reference>
<evidence type="ECO:0000313" key="3">
    <source>
        <dbReference type="Proteomes" id="UP000298416"/>
    </source>
</evidence>
<evidence type="ECO:0000259" key="1">
    <source>
        <dbReference type="Pfam" id="PF07714"/>
    </source>
</evidence>
<dbReference type="GO" id="GO:0004672">
    <property type="term" value="F:protein kinase activity"/>
    <property type="evidence" value="ECO:0007669"/>
    <property type="project" value="InterPro"/>
</dbReference>
<dbReference type="SUPFAM" id="SSF56112">
    <property type="entry name" value="Protein kinase-like (PK-like)"/>
    <property type="match status" value="1"/>
</dbReference>
<comment type="caution">
    <text evidence="2">The sequence shown here is derived from an EMBL/GenBank/DDBJ whole genome shotgun (WGS) entry which is preliminary data.</text>
</comment>
<keyword evidence="3" id="KW-1185">Reference proteome</keyword>
<dbReference type="Pfam" id="PF07714">
    <property type="entry name" value="PK_Tyr_Ser-Thr"/>
    <property type="match status" value="1"/>
</dbReference>